<dbReference type="NCBIfam" id="TIGR01473">
    <property type="entry name" value="cyoE_ctaB"/>
    <property type="match status" value="1"/>
</dbReference>
<proteinExistence type="inferred from homology"/>
<feature type="transmembrane region" description="Helical" evidence="14">
    <location>
        <begin position="175"/>
        <end position="199"/>
    </location>
</feature>
<dbReference type="GO" id="GO:0005886">
    <property type="term" value="C:plasma membrane"/>
    <property type="evidence" value="ECO:0007669"/>
    <property type="project" value="UniProtKB-SubCell"/>
</dbReference>
<organism evidence="15 16">
    <name type="scientific">Anatilimnocola aggregata</name>
    <dbReference type="NCBI Taxonomy" id="2528021"/>
    <lineage>
        <taxon>Bacteria</taxon>
        <taxon>Pseudomonadati</taxon>
        <taxon>Planctomycetota</taxon>
        <taxon>Planctomycetia</taxon>
        <taxon>Pirellulales</taxon>
        <taxon>Pirellulaceae</taxon>
        <taxon>Anatilimnocola</taxon>
    </lineage>
</organism>
<dbReference type="GO" id="GO:0048034">
    <property type="term" value="P:heme O biosynthetic process"/>
    <property type="evidence" value="ECO:0007669"/>
    <property type="project" value="UniProtKB-UniRule"/>
</dbReference>
<dbReference type="EC" id="2.5.1.141" evidence="3 14"/>
<reference evidence="15 16" key="1">
    <citation type="submission" date="2019-02" db="EMBL/GenBank/DDBJ databases">
        <title>Deep-cultivation of Planctomycetes and their phenomic and genomic characterization uncovers novel biology.</title>
        <authorList>
            <person name="Wiegand S."/>
            <person name="Jogler M."/>
            <person name="Boedeker C."/>
            <person name="Pinto D."/>
            <person name="Vollmers J."/>
            <person name="Rivas-Marin E."/>
            <person name="Kohn T."/>
            <person name="Peeters S.H."/>
            <person name="Heuer A."/>
            <person name="Rast P."/>
            <person name="Oberbeckmann S."/>
            <person name="Bunk B."/>
            <person name="Jeske O."/>
            <person name="Meyerdierks A."/>
            <person name="Storesund J.E."/>
            <person name="Kallscheuer N."/>
            <person name="Luecker S."/>
            <person name="Lage O.M."/>
            <person name="Pohl T."/>
            <person name="Merkel B.J."/>
            <person name="Hornburger P."/>
            <person name="Mueller R.-W."/>
            <person name="Bruemmer F."/>
            <person name="Labrenz M."/>
            <person name="Spormann A.M."/>
            <person name="Op den Camp H."/>
            <person name="Overmann J."/>
            <person name="Amann R."/>
            <person name="Jetten M.S.M."/>
            <person name="Mascher T."/>
            <person name="Medema M.H."/>
            <person name="Devos D.P."/>
            <person name="Kaster A.-K."/>
            <person name="Ovreas L."/>
            <person name="Rohde M."/>
            <person name="Galperin M.Y."/>
            <person name="Jogler C."/>
        </authorList>
    </citation>
    <scope>NUCLEOTIDE SEQUENCE [LARGE SCALE GENOMIC DNA]</scope>
    <source>
        <strain evidence="15 16">ETA_A8</strain>
    </source>
</reference>
<keyword evidence="8 14" id="KW-0350">Heme biosynthesis</keyword>
<evidence type="ECO:0000256" key="3">
    <source>
        <dbReference type="ARBA" id="ARBA00012292"/>
    </source>
</evidence>
<feature type="transmembrane region" description="Helical" evidence="14">
    <location>
        <begin position="125"/>
        <end position="143"/>
    </location>
</feature>
<comment type="miscellaneous">
    <text evidence="14">Carbon 2 of the heme B porphyrin ring is defined according to the Fischer nomenclature.</text>
</comment>
<comment type="function">
    <text evidence="14">Converts heme B (protoheme IX) to heme O by substitution of the vinyl group on carbon 2 of heme B porphyrin ring with a hydroxyethyl farnesyl side group.</text>
</comment>
<evidence type="ECO:0000313" key="15">
    <source>
        <dbReference type="EMBL" id="QDU31635.1"/>
    </source>
</evidence>
<evidence type="ECO:0000256" key="6">
    <source>
        <dbReference type="ARBA" id="ARBA00022692"/>
    </source>
</evidence>
<comment type="pathway">
    <text evidence="2 14">Porphyrin-containing compound metabolism; heme O biosynthesis; heme O from protoheme: step 1/1.</text>
</comment>
<evidence type="ECO:0000256" key="8">
    <source>
        <dbReference type="ARBA" id="ARBA00023133"/>
    </source>
</evidence>
<dbReference type="Gene3D" id="1.10.357.140">
    <property type="entry name" value="UbiA prenyltransferase"/>
    <property type="match status" value="1"/>
</dbReference>
<evidence type="ECO:0000256" key="2">
    <source>
        <dbReference type="ARBA" id="ARBA00004919"/>
    </source>
</evidence>
<evidence type="ECO:0000256" key="13">
    <source>
        <dbReference type="ARBA" id="ARBA00047690"/>
    </source>
</evidence>
<sequence length="304" mass="32909">MSTSTLPLARRRSESLTRALDYLELAKPRIGLFVALVVLASCYVATNGSSSLQTMITASLGTLLVGASASGMNHWLERKLDQRMVRTASRPVASGRLSSFEALSFVAVTMAVGSALLLFTQNPAALLWGVGTWAAYVLIYTPLKTISSWNTWFGAVAGAMPVLIGWSATGAELNAPILVLFAILVVWQLPHFMAIAWIYRHDYEQAGHQMATVVDKTGRLAAWQAICFAVLLIVLPLGLFAGPSSTTVIVAAALLALLAVAQCWFAWRFFNIQNEQTSRRLLLASLIYLPSTLPLICLAAWPVV</sequence>
<comment type="similarity">
    <text evidence="14">Belongs to the UbiA prenyltransferase family. Protoheme IX farnesyltransferase subfamily.</text>
</comment>
<dbReference type="UniPathway" id="UPA00834">
    <property type="reaction ID" value="UER00712"/>
</dbReference>
<keyword evidence="7 14" id="KW-1133">Transmembrane helix</keyword>
<keyword evidence="6 14" id="KW-0812">Transmembrane</keyword>
<keyword evidence="9 14" id="KW-0472">Membrane</keyword>
<evidence type="ECO:0000313" key="16">
    <source>
        <dbReference type="Proteomes" id="UP000315017"/>
    </source>
</evidence>
<dbReference type="EMBL" id="CP036274">
    <property type="protein sequence ID" value="QDU31635.1"/>
    <property type="molecule type" value="Genomic_DNA"/>
</dbReference>
<dbReference type="PANTHER" id="PTHR43448">
    <property type="entry name" value="PROTOHEME IX FARNESYLTRANSFERASE, MITOCHONDRIAL"/>
    <property type="match status" value="1"/>
</dbReference>
<dbReference type="InterPro" id="IPR006369">
    <property type="entry name" value="Protohaem_IX_farnesylTrfase"/>
</dbReference>
<evidence type="ECO:0000256" key="1">
    <source>
        <dbReference type="ARBA" id="ARBA00004651"/>
    </source>
</evidence>
<evidence type="ECO:0000256" key="7">
    <source>
        <dbReference type="ARBA" id="ARBA00022989"/>
    </source>
</evidence>
<dbReference type="CDD" id="cd13957">
    <property type="entry name" value="PT_UbiA_Cox10"/>
    <property type="match status" value="1"/>
</dbReference>
<evidence type="ECO:0000256" key="14">
    <source>
        <dbReference type="HAMAP-Rule" id="MF_00154"/>
    </source>
</evidence>
<keyword evidence="4 14" id="KW-1003">Cell membrane</keyword>
<dbReference type="InterPro" id="IPR044878">
    <property type="entry name" value="UbiA_sf"/>
</dbReference>
<comment type="catalytic activity">
    <reaction evidence="13 14">
        <text>heme b + (2E,6E)-farnesyl diphosphate + H2O = Fe(II)-heme o + diphosphate</text>
        <dbReference type="Rhea" id="RHEA:28070"/>
        <dbReference type="ChEBI" id="CHEBI:15377"/>
        <dbReference type="ChEBI" id="CHEBI:33019"/>
        <dbReference type="ChEBI" id="CHEBI:60344"/>
        <dbReference type="ChEBI" id="CHEBI:60530"/>
        <dbReference type="ChEBI" id="CHEBI:175763"/>
        <dbReference type="EC" id="2.5.1.141"/>
    </reaction>
</comment>
<evidence type="ECO:0000256" key="12">
    <source>
        <dbReference type="ARBA" id="ARBA00042475"/>
    </source>
</evidence>
<evidence type="ECO:0000256" key="4">
    <source>
        <dbReference type="ARBA" id="ARBA00022475"/>
    </source>
</evidence>
<feature type="transmembrane region" description="Helical" evidence="14">
    <location>
        <begin position="97"/>
        <end position="119"/>
    </location>
</feature>
<dbReference type="HAMAP" id="MF_00154">
    <property type="entry name" value="CyoE_CtaB"/>
    <property type="match status" value="1"/>
</dbReference>
<dbReference type="OrthoDB" id="9814417at2"/>
<dbReference type="RefSeq" id="WP_145099091.1">
    <property type="nucleotide sequence ID" value="NZ_CP036274.1"/>
</dbReference>
<dbReference type="PANTHER" id="PTHR43448:SF7">
    <property type="entry name" value="4-HYDROXYBENZOATE SOLANESYLTRANSFERASE"/>
    <property type="match status" value="1"/>
</dbReference>
<evidence type="ECO:0000256" key="11">
    <source>
        <dbReference type="ARBA" id="ARBA00040810"/>
    </source>
</evidence>
<dbReference type="InterPro" id="IPR000537">
    <property type="entry name" value="UbiA_prenyltransferase"/>
</dbReference>
<feature type="transmembrane region" description="Helical" evidence="14">
    <location>
        <begin position="52"/>
        <end position="76"/>
    </location>
</feature>
<keyword evidence="16" id="KW-1185">Reference proteome</keyword>
<evidence type="ECO:0000256" key="9">
    <source>
        <dbReference type="ARBA" id="ARBA00023136"/>
    </source>
</evidence>
<feature type="transmembrane region" description="Helical" evidence="14">
    <location>
        <begin position="150"/>
        <end position="169"/>
    </location>
</feature>
<feature type="transmembrane region" description="Helical" evidence="14">
    <location>
        <begin position="220"/>
        <end position="242"/>
    </location>
</feature>
<dbReference type="AlphaFoldDB" id="A0A517YN39"/>
<feature type="transmembrane region" description="Helical" evidence="14">
    <location>
        <begin position="281"/>
        <end position="301"/>
    </location>
</feature>
<feature type="transmembrane region" description="Helical" evidence="14">
    <location>
        <begin position="248"/>
        <end position="269"/>
    </location>
</feature>
<name>A0A517YN39_9BACT</name>
<evidence type="ECO:0000256" key="10">
    <source>
        <dbReference type="ARBA" id="ARBA00030253"/>
    </source>
</evidence>
<gene>
    <name evidence="15" type="primary">ctaB1</name>
    <name evidence="14" type="synonym">ctaB</name>
    <name evidence="15" type="ORF">ETAA8_67950</name>
</gene>
<dbReference type="Proteomes" id="UP000315017">
    <property type="component" value="Chromosome"/>
</dbReference>
<dbReference type="KEGG" id="aagg:ETAA8_67950"/>
<accession>A0A517YN39</accession>
<feature type="transmembrane region" description="Helical" evidence="14">
    <location>
        <begin position="30"/>
        <end position="46"/>
    </location>
</feature>
<evidence type="ECO:0000256" key="5">
    <source>
        <dbReference type="ARBA" id="ARBA00022679"/>
    </source>
</evidence>
<protein>
    <recommendedName>
        <fullName evidence="11 14">Protoheme IX farnesyltransferase</fullName>
        <ecNumber evidence="3 14">2.5.1.141</ecNumber>
    </recommendedName>
    <alternativeName>
        <fullName evidence="12 14">Heme B farnesyltransferase</fullName>
    </alternativeName>
    <alternativeName>
        <fullName evidence="10 14">Heme O synthase</fullName>
    </alternativeName>
</protein>
<dbReference type="GO" id="GO:0008495">
    <property type="term" value="F:protoheme IX farnesyltransferase activity"/>
    <property type="evidence" value="ECO:0007669"/>
    <property type="project" value="UniProtKB-UniRule"/>
</dbReference>
<keyword evidence="5 14" id="KW-0808">Transferase</keyword>
<comment type="subcellular location">
    <subcellularLocation>
        <location evidence="1 14">Cell membrane</location>
        <topology evidence="1 14">Multi-pass membrane protein</topology>
    </subcellularLocation>
</comment>
<dbReference type="PROSITE" id="PS00943">
    <property type="entry name" value="UBIA"/>
    <property type="match status" value="1"/>
</dbReference>
<dbReference type="InterPro" id="IPR030470">
    <property type="entry name" value="UbiA_prenylTrfase_CS"/>
</dbReference>
<dbReference type="Pfam" id="PF01040">
    <property type="entry name" value="UbiA"/>
    <property type="match status" value="1"/>
</dbReference>